<gene>
    <name evidence="3" type="ORF">METZ01_LOCUS243631</name>
</gene>
<feature type="transmembrane region" description="Helical" evidence="1">
    <location>
        <begin position="135"/>
        <end position="160"/>
    </location>
</feature>
<dbReference type="Pfam" id="PF01569">
    <property type="entry name" value="PAP2"/>
    <property type="match status" value="1"/>
</dbReference>
<protein>
    <recommendedName>
        <fullName evidence="2">Phosphatidic acid phosphatase type 2/haloperoxidase domain-containing protein</fullName>
    </recommendedName>
</protein>
<reference evidence="3" key="1">
    <citation type="submission" date="2018-05" db="EMBL/GenBank/DDBJ databases">
        <authorList>
            <person name="Lanie J.A."/>
            <person name="Ng W.-L."/>
            <person name="Kazmierczak K.M."/>
            <person name="Andrzejewski T.M."/>
            <person name="Davidsen T.M."/>
            <person name="Wayne K.J."/>
            <person name="Tettelin H."/>
            <person name="Glass J.I."/>
            <person name="Rusch D."/>
            <person name="Podicherti R."/>
            <person name="Tsui H.-C.T."/>
            <person name="Winkler M.E."/>
        </authorList>
    </citation>
    <scope>NUCLEOTIDE SEQUENCE</scope>
</reference>
<dbReference type="PANTHER" id="PTHR14969:SF13">
    <property type="entry name" value="AT30094P"/>
    <property type="match status" value="1"/>
</dbReference>
<dbReference type="SMART" id="SM00014">
    <property type="entry name" value="acidPPc"/>
    <property type="match status" value="1"/>
</dbReference>
<feature type="non-terminal residue" evidence="3">
    <location>
        <position position="225"/>
    </location>
</feature>
<feature type="transmembrane region" description="Helical" evidence="1">
    <location>
        <begin position="20"/>
        <end position="45"/>
    </location>
</feature>
<feature type="transmembrane region" description="Helical" evidence="1">
    <location>
        <begin position="52"/>
        <end position="71"/>
    </location>
</feature>
<dbReference type="InterPro" id="IPR000326">
    <property type="entry name" value="PAP2/HPO"/>
</dbReference>
<evidence type="ECO:0000313" key="3">
    <source>
        <dbReference type="EMBL" id="SVB90777.1"/>
    </source>
</evidence>
<proteinExistence type="predicted"/>
<sequence length="225" mass="26005">MFQTEIIIFLQSYSNNHLNTFFQLITSLGYSSFIYPFFIVIIFGINYRIGFILLYLAIWNGISTDLLKNLFELPRPSNVDSAVQLLGKDYLNPTFLTGMGAESFFGLLPKESIEYLRTKRFDSYGFPSGHTSNSVVLWGGILLLFKTLWSTIFCALLILLIPLSRMYLGRHFLADVLGGYLVGSLSLYVFWRYVFHNESLKNFVFKSNDKIEFNLKTKTFILYSF</sequence>
<keyword evidence="1" id="KW-1133">Transmembrane helix</keyword>
<dbReference type="InterPro" id="IPR036938">
    <property type="entry name" value="PAP2/HPO_sf"/>
</dbReference>
<keyword evidence="1" id="KW-0812">Transmembrane</keyword>
<organism evidence="3">
    <name type="scientific">marine metagenome</name>
    <dbReference type="NCBI Taxonomy" id="408172"/>
    <lineage>
        <taxon>unclassified sequences</taxon>
        <taxon>metagenomes</taxon>
        <taxon>ecological metagenomes</taxon>
    </lineage>
</organism>
<evidence type="ECO:0000256" key="1">
    <source>
        <dbReference type="SAM" id="Phobius"/>
    </source>
</evidence>
<accession>A0A382HV25</accession>
<dbReference type="SUPFAM" id="SSF48317">
    <property type="entry name" value="Acid phosphatase/Vanadium-dependent haloperoxidase"/>
    <property type="match status" value="1"/>
</dbReference>
<dbReference type="Gene3D" id="1.20.144.10">
    <property type="entry name" value="Phosphatidic acid phosphatase type 2/haloperoxidase"/>
    <property type="match status" value="1"/>
</dbReference>
<feature type="transmembrane region" description="Helical" evidence="1">
    <location>
        <begin position="172"/>
        <end position="191"/>
    </location>
</feature>
<feature type="domain" description="Phosphatidic acid phosphatase type 2/haloperoxidase" evidence="2">
    <location>
        <begin position="49"/>
        <end position="191"/>
    </location>
</feature>
<dbReference type="PANTHER" id="PTHR14969">
    <property type="entry name" value="SPHINGOSINE-1-PHOSPHATE PHOSPHOHYDROLASE"/>
    <property type="match status" value="1"/>
</dbReference>
<keyword evidence="1" id="KW-0472">Membrane</keyword>
<name>A0A382HV25_9ZZZZ</name>
<evidence type="ECO:0000259" key="2">
    <source>
        <dbReference type="SMART" id="SM00014"/>
    </source>
</evidence>
<dbReference type="EMBL" id="UINC01063293">
    <property type="protein sequence ID" value="SVB90777.1"/>
    <property type="molecule type" value="Genomic_DNA"/>
</dbReference>
<dbReference type="AlphaFoldDB" id="A0A382HV25"/>
<dbReference type="GO" id="GO:0042392">
    <property type="term" value="F:sphingosine-1-phosphate phosphatase activity"/>
    <property type="evidence" value="ECO:0007669"/>
    <property type="project" value="TreeGrafter"/>
</dbReference>